<accession>A0A2Z6QER3</accession>
<feature type="chain" id="PRO_5033776850" evidence="1">
    <location>
        <begin position="23"/>
        <end position="181"/>
    </location>
</feature>
<protein>
    <submittedName>
        <fullName evidence="2">Uncharacterized protein</fullName>
    </submittedName>
</protein>
<name>A0A2Z6QER3_9GLOM</name>
<keyword evidence="4" id="KW-1185">Reference proteome</keyword>
<evidence type="ECO:0000313" key="2">
    <source>
        <dbReference type="EMBL" id="GBB88690.1"/>
    </source>
</evidence>
<proteinExistence type="predicted"/>
<sequence length="181" mass="20238">MNKLSFLIHILIFLITVPSVFSANDRLAELFRKRNQCPCAAAYADFDSIHASSGPFRGFVSFSQDETGCTTIFGAFYQGFEPDCNYDFTIKNGCSGTEYNITSDLNVELTNDGGTKFFSHRFDDINLTCKSDGLINCNASYYKRQRTSSSFGVRRWSGGSNNRKVRSTYGEGYAIIKPVPK</sequence>
<dbReference type="OrthoDB" id="2303450at2759"/>
<organism evidence="2 4">
    <name type="scientific">Rhizophagus clarus</name>
    <dbReference type="NCBI Taxonomy" id="94130"/>
    <lineage>
        <taxon>Eukaryota</taxon>
        <taxon>Fungi</taxon>
        <taxon>Fungi incertae sedis</taxon>
        <taxon>Mucoromycota</taxon>
        <taxon>Glomeromycotina</taxon>
        <taxon>Glomeromycetes</taxon>
        <taxon>Glomerales</taxon>
        <taxon>Glomeraceae</taxon>
        <taxon>Rhizophagus</taxon>
    </lineage>
</organism>
<feature type="signal peptide" evidence="1">
    <location>
        <begin position="1"/>
        <end position="22"/>
    </location>
</feature>
<dbReference type="Proteomes" id="UP000247702">
    <property type="component" value="Unassembled WGS sequence"/>
</dbReference>
<dbReference type="Proteomes" id="UP000615446">
    <property type="component" value="Unassembled WGS sequence"/>
</dbReference>
<comment type="caution">
    <text evidence="2">The sequence shown here is derived from an EMBL/GenBank/DDBJ whole genome shotgun (WGS) entry which is preliminary data.</text>
</comment>
<dbReference type="EMBL" id="BEXD01000586">
    <property type="protein sequence ID" value="GBB88690.1"/>
    <property type="molecule type" value="Genomic_DNA"/>
</dbReference>
<gene>
    <name evidence="3" type="ORF">RCL2_001517500</name>
    <name evidence="2" type="ORF">RclHR1_15250004</name>
</gene>
<dbReference type="EMBL" id="BLAL01000176">
    <property type="protein sequence ID" value="GES88205.1"/>
    <property type="molecule type" value="Genomic_DNA"/>
</dbReference>
<reference evidence="3" key="2">
    <citation type="submission" date="2019-10" db="EMBL/GenBank/DDBJ databases">
        <title>Conservation and host-specific expression of non-tandemly repeated heterogenous ribosome RNA gene in arbuscular mycorrhizal fungi.</title>
        <authorList>
            <person name="Maeda T."/>
            <person name="Kobayashi Y."/>
            <person name="Nakagawa T."/>
            <person name="Ezawa T."/>
            <person name="Yamaguchi K."/>
            <person name="Bino T."/>
            <person name="Nishimoto Y."/>
            <person name="Shigenobu S."/>
            <person name="Kawaguchi M."/>
        </authorList>
    </citation>
    <scope>NUCLEOTIDE SEQUENCE</scope>
    <source>
        <strain evidence="3">HR1</strain>
    </source>
</reference>
<keyword evidence="1" id="KW-0732">Signal</keyword>
<reference evidence="2 4" key="1">
    <citation type="submission" date="2017-11" db="EMBL/GenBank/DDBJ databases">
        <title>The genome of Rhizophagus clarus HR1 reveals common genetic basis of auxotrophy among arbuscular mycorrhizal fungi.</title>
        <authorList>
            <person name="Kobayashi Y."/>
        </authorList>
    </citation>
    <scope>NUCLEOTIDE SEQUENCE [LARGE SCALE GENOMIC DNA]</scope>
    <source>
        <strain evidence="2 4">HR1</strain>
    </source>
</reference>
<evidence type="ECO:0000313" key="3">
    <source>
        <dbReference type="EMBL" id="GES88205.1"/>
    </source>
</evidence>
<dbReference type="AlphaFoldDB" id="A0A2Z6QER3"/>
<evidence type="ECO:0000256" key="1">
    <source>
        <dbReference type="SAM" id="SignalP"/>
    </source>
</evidence>
<evidence type="ECO:0000313" key="4">
    <source>
        <dbReference type="Proteomes" id="UP000247702"/>
    </source>
</evidence>